<dbReference type="GO" id="GO:0008745">
    <property type="term" value="F:N-acetylmuramoyl-L-alanine amidase activity"/>
    <property type="evidence" value="ECO:0007669"/>
    <property type="project" value="InterPro"/>
</dbReference>
<evidence type="ECO:0000313" key="2">
    <source>
        <dbReference type="EMBL" id="CAB4566752.1"/>
    </source>
</evidence>
<dbReference type="EMBL" id="CAEZTT010000001">
    <property type="protein sequence ID" value="CAB4566752.1"/>
    <property type="molecule type" value="Genomic_DNA"/>
</dbReference>
<protein>
    <submittedName>
        <fullName evidence="2">Unannotated protein</fullName>
    </submittedName>
</protein>
<dbReference type="AlphaFoldDB" id="A0A6J6DRM6"/>
<dbReference type="Pfam" id="PF01520">
    <property type="entry name" value="Amidase_3"/>
    <property type="match status" value="1"/>
</dbReference>
<name>A0A6J6DRM6_9ZZZZ</name>
<feature type="domain" description="MurNAc-LAA" evidence="1">
    <location>
        <begin position="233"/>
        <end position="347"/>
    </location>
</feature>
<dbReference type="InterPro" id="IPR036365">
    <property type="entry name" value="PGBD-like_sf"/>
</dbReference>
<proteinExistence type="predicted"/>
<sequence>MTITRFSIGDSGPAITEIRDHLIRLELLNPAASNQFDEAMFQAVKKFQLQRGLSVDGIVGPETWRRLDEAVWSLGDRVLSYQVGNLIHGDDVAQLQQRLTQLGFSPGNVDGIFGRRTEKAVKEFQKAIGAVDDGIVGIHTIQGLNRLNRTVAGGNATALREKVKHENKRTGIANKTIVLDISSDPFIDKYLSDQAIEIATKVVKLIEGKLAALGTTVLLTHSGDGRPDSITRADFANTEAADLVLSVQVGIADDAAASGVIGYYFAGTHGYSLLGKEFAQLLVAEVLDCTDFAAGDVVGKSWPLLRATVMPAVRIDLGFLTAAADRELLTDPKTLANSAEATVSALAKFFAPLN</sequence>
<dbReference type="InterPro" id="IPR002508">
    <property type="entry name" value="MurNAc-LAA_cat"/>
</dbReference>
<dbReference type="Pfam" id="PF01471">
    <property type="entry name" value="PG_binding_1"/>
    <property type="match status" value="2"/>
</dbReference>
<dbReference type="CDD" id="cd02696">
    <property type="entry name" value="MurNAc-LAA"/>
    <property type="match status" value="1"/>
</dbReference>
<evidence type="ECO:0000259" key="1">
    <source>
        <dbReference type="SMART" id="SM00646"/>
    </source>
</evidence>
<dbReference type="Gene3D" id="1.10.101.10">
    <property type="entry name" value="PGBD-like superfamily/PGBD"/>
    <property type="match status" value="2"/>
</dbReference>
<dbReference type="PANTHER" id="PTHR41533">
    <property type="entry name" value="L,D-TRANSPEPTIDASE HI_1667-RELATED"/>
    <property type="match status" value="1"/>
</dbReference>
<dbReference type="SUPFAM" id="SSF53187">
    <property type="entry name" value="Zn-dependent exopeptidases"/>
    <property type="match status" value="1"/>
</dbReference>
<organism evidence="2">
    <name type="scientific">freshwater metagenome</name>
    <dbReference type="NCBI Taxonomy" id="449393"/>
    <lineage>
        <taxon>unclassified sequences</taxon>
        <taxon>metagenomes</taxon>
        <taxon>ecological metagenomes</taxon>
    </lineage>
</organism>
<dbReference type="SUPFAM" id="SSF47090">
    <property type="entry name" value="PGBD-like"/>
    <property type="match status" value="2"/>
</dbReference>
<dbReference type="SMART" id="SM00646">
    <property type="entry name" value="Ami_3"/>
    <property type="match status" value="1"/>
</dbReference>
<accession>A0A6J6DRM6</accession>
<dbReference type="Gene3D" id="3.40.630.40">
    <property type="entry name" value="Zn-dependent exopeptidases"/>
    <property type="match status" value="1"/>
</dbReference>
<gene>
    <name evidence="2" type="ORF">UFOPK1726_00034</name>
</gene>
<dbReference type="GO" id="GO:0009253">
    <property type="term" value="P:peptidoglycan catabolic process"/>
    <property type="evidence" value="ECO:0007669"/>
    <property type="project" value="InterPro"/>
</dbReference>
<dbReference type="InterPro" id="IPR036366">
    <property type="entry name" value="PGBDSf"/>
</dbReference>
<dbReference type="InterPro" id="IPR052905">
    <property type="entry name" value="LD-transpeptidase_YkuD-like"/>
</dbReference>
<dbReference type="PANTHER" id="PTHR41533:SF1">
    <property type="entry name" value="L,D-TRANSPEPTIDASE YCBB-RELATED"/>
    <property type="match status" value="1"/>
</dbReference>
<dbReference type="InterPro" id="IPR002477">
    <property type="entry name" value="Peptidoglycan-bd-like"/>
</dbReference>
<reference evidence="2" key="1">
    <citation type="submission" date="2020-05" db="EMBL/GenBank/DDBJ databases">
        <authorList>
            <person name="Chiriac C."/>
            <person name="Salcher M."/>
            <person name="Ghai R."/>
            <person name="Kavagutti S V."/>
        </authorList>
    </citation>
    <scope>NUCLEOTIDE SEQUENCE</scope>
</reference>